<dbReference type="EMBL" id="JBHSFS010000019">
    <property type="protein sequence ID" value="MFC4517293.1"/>
    <property type="molecule type" value="Genomic_DNA"/>
</dbReference>
<dbReference type="Proteomes" id="UP001595990">
    <property type="component" value="Unassembled WGS sequence"/>
</dbReference>
<dbReference type="RefSeq" id="WP_417923988.1">
    <property type="nucleotide sequence ID" value="NZ_JBHSFS010000019.1"/>
</dbReference>
<organism evidence="1 2">
    <name type="scientific">Streptomyces ehimensis</name>
    <dbReference type="NCBI Taxonomy" id="68195"/>
    <lineage>
        <taxon>Bacteria</taxon>
        <taxon>Bacillati</taxon>
        <taxon>Actinomycetota</taxon>
        <taxon>Actinomycetes</taxon>
        <taxon>Kitasatosporales</taxon>
        <taxon>Streptomycetaceae</taxon>
        <taxon>Streptomyces</taxon>
    </lineage>
</organism>
<keyword evidence="2" id="KW-1185">Reference proteome</keyword>
<evidence type="ECO:0000313" key="2">
    <source>
        <dbReference type="Proteomes" id="UP001595990"/>
    </source>
</evidence>
<reference evidence="2" key="1">
    <citation type="journal article" date="2019" name="Int. J. Syst. Evol. Microbiol.">
        <title>The Global Catalogue of Microorganisms (GCM) 10K type strain sequencing project: providing services to taxonomists for standard genome sequencing and annotation.</title>
        <authorList>
            <consortium name="The Broad Institute Genomics Platform"/>
            <consortium name="The Broad Institute Genome Sequencing Center for Infectious Disease"/>
            <person name="Wu L."/>
            <person name="Ma J."/>
        </authorList>
    </citation>
    <scope>NUCLEOTIDE SEQUENCE [LARGE SCALE GENOMIC DNA]</scope>
    <source>
        <strain evidence="2">CECT 8064</strain>
    </source>
</reference>
<name>A0ABV9BTE2_9ACTN</name>
<accession>A0ABV9BTE2</accession>
<sequence>MSVLYPAFKKASDTAAVKYSTVKPLVPKVMAYVQQIMSRVQGVVNTSGPEVTPELRQQILSAVQNVLSNSSAGVTPDYARIDPDDAGFQEAAKEIVDCALESIDTSKYMSQVPGLLASADAVCGKAVDVQAFEKYGKAPFSSKGRDSAPDLINPFNMLEVWKKNNAR</sequence>
<gene>
    <name evidence="1" type="ORF">ACFPEN_30820</name>
</gene>
<proteinExistence type="predicted"/>
<protein>
    <submittedName>
        <fullName evidence="1">Uncharacterized protein</fullName>
    </submittedName>
</protein>
<comment type="caution">
    <text evidence="1">The sequence shown here is derived from an EMBL/GenBank/DDBJ whole genome shotgun (WGS) entry which is preliminary data.</text>
</comment>
<evidence type="ECO:0000313" key="1">
    <source>
        <dbReference type="EMBL" id="MFC4517293.1"/>
    </source>
</evidence>